<accession>A0A3M7QGS4</accession>
<dbReference type="AlphaFoldDB" id="A0A3M7QGS4"/>
<organism evidence="2 3">
    <name type="scientific">Brachionus plicatilis</name>
    <name type="common">Marine rotifer</name>
    <name type="synonym">Brachionus muelleri</name>
    <dbReference type="NCBI Taxonomy" id="10195"/>
    <lineage>
        <taxon>Eukaryota</taxon>
        <taxon>Metazoa</taxon>
        <taxon>Spiralia</taxon>
        <taxon>Gnathifera</taxon>
        <taxon>Rotifera</taxon>
        <taxon>Eurotatoria</taxon>
        <taxon>Monogononta</taxon>
        <taxon>Pseudotrocha</taxon>
        <taxon>Ploima</taxon>
        <taxon>Brachionidae</taxon>
        <taxon>Brachionus</taxon>
    </lineage>
</organism>
<dbReference type="Proteomes" id="UP000276133">
    <property type="component" value="Unassembled WGS sequence"/>
</dbReference>
<evidence type="ECO:0000313" key="3">
    <source>
        <dbReference type="Proteomes" id="UP000276133"/>
    </source>
</evidence>
<evidence type="ECO:0000259" key="1">
    <source>
        <dbReference type="Pfam" id="PF25898"/>
    </source>
</evidence>
<name>A0A3M7QGS4_BRAPC</name>
<evidence type="ECO:0000313" key="2">
    <source>
        <dbReference type="EMBL" id="RNA10489.1"/>
    </source>
</evidence>
<sequence length="133" mass="15505">MNQAQETKIKIEYNFFEFRTAIERRFDLYTLPKGVYCDGQTYKEELPKIPDTFSFSEDIISQKFNYEKSTNVHYSKPLKAVRYDFEANKITNPLLTEGPYKAIHDYTSGVGFAINEDNKNCLLYPIGTFSIAR</sequence>
<dbReference type="EMBL" id="REGN01006181">
    <property type="protein sequence ID" value="RNA10489.1"/>
    <property type="molecule type" value="Genomic_DNA"/>
</dbReference>
<dbReference type="PANTHER" id="PTHR36902">
    <property type="entry name" value="ENRICHED IN SURFACE-LABELED PROTEOME PROTEIN 9"/>
    <property type="match status" value="1"/>
</dbReference>
<keyword evidence="3" id="KW-1185">Reference proteome</keyword>
<dbReference type="OrthoDB" id="5983572at2759"/>
<comment type="caution">
    <text evidence="2">The sequence shown here is derived from an EMBL/GenBank/DDBJ whole genome shotgun (WGS) entry which is preliminary data.</text>
</comment>
<proteinExistence type="predicted"/>
<dbReference type="Pfam" id="PF25898">
    <property type="entry name" value="LolA_2nd_metazoa"/>
    <property type="match status" value="1"/>
</dbReference>
<feature type="domain" description="LolA-like" evidence="1">
    <location>
        <begin position="32"/>
        <end position="128"/>
    </location>
</feature>
<dbReference type="PANTHER" id="PTHR36902:SF1">
    <property type="entry name" value="ENRICHED IN SURFACE-LABELED PROTEOME PROTEIN 9"/>
    <property type="match status" value="1"/>
</dbReference>
<reference evidence="2 3" key="1">
    <citation type="journal article" date="2018" name="Sci. Rep.">
        <title>Genomic signatures of local adaptation to the degree of environmental predictability in rotifers.</title>
        <authorList>
            <person name="Franch-Gras L."/>
            <person name="Hahn C."/>
            <person name="Garcia-Roger E.M."/>
            <person name="Carmona M.J."/>
            <person name="Serra M."/>
            <person name="Gomez A."/>
        </authorList>
    </citation>
    <scope>NUCLEOTIDE SEQUENCE [LARGE SCALE GENOMIC DNA]</scope>
    <source>
        <strain evidence="2">HYR1</strain>
    </source>
</reference>
<gene>
    <name evidence="2" type="ORF">BpHYR1_048677</name>
</gene>
<feature type="non-terminal residue" evidence="2">
    <location>
        <position position="133"/>
    </location>
</feature>
<dbReference type="InterPro" id="IPR058831">
    <property type="entry name" value="LolA-like_dom_2nd"/>
</dbReference>
<protein>
    <recommendedName>
        <fullName evidence="1">LolA-like domain-containing protein</fullName>
    </recommendedName>
</protein>